<organism evidence="2 3">
    <name type="scientific">Polyangium jinanense</name>
    <dbReference type="NCBI Taxonomy" id="2829994"/>
    <lineage>
        <taxon>Bacteria</taxon>
        <taxon>Pseudomonadati</taxon>
        <taxon>Myxococcota</taxon>
        <taxon>Polyangia</taxon>
        <taxon>Polyangiales</taxon>
        <taxon>Polyangiaceae</taxon>
        <taxon>Polyangium</taxon>
    </lineage>
</organism>
<evidence type="ECO:0000313" key="2">
    <source>
        <dbReference type="EMBL" id="MDC3988193.1"/>
    </source>
</evidence>
<keyword evidence="1" id="KW-1133">Transmembrane helix</keyword>
<evidence type="ECO:0000313" key="3">
    <source>
        <dbReference type="Proteomes" id="UP001151081"/>
    </source>
</evidence>
<dbReference type="Gene3D" id="3.40.50.10610">
    <property type="entry name" value="ABC-type transport auxiliary lipoprotein component"/>
    <property type="match status" value="1"/>
</dbReference>
<reference evidence="2 3" key="1">
    <citation type="submission" date="2021-04" db="EMBL/GenBank/DDBJ databases">
        <title>Genome analysis of Polyangium sp.</title>
        <authorList>
            <person name="Li Y."/>
            <person name="Wang J."/>
        </authorList>
    </citation>
    <scope>NUCLEOTIDE SEQUENCE [LARGE SCALE GENOMIC DNA]</scope>
    <source>
        <strain evidence="2 3">SDU14</strain>
    </source>
</reference>
<protein>
    <recommendedName>
        <fullName evidence="4">Lipoprotein</fullName>
    </recommendedName>
</protein>
<dbReference type="Proteomes" id="UP001151081">
    <property type="component" value="Unassembled WGS sequence"/>
</dbReference>
<keyword evidence="1" id="KW-0812">Transmembrane</keyword>
<evidence type="ECO:0008006" key="4">
    <source>
        <dbReference type="Google" id="ProtNLM"/>
    </source>
</evidence>
<dbReference type="RefSeq" id="WP_272422693.1">
    <property type="nucleotide sequence ID" value="NZ_JAGTJJ010000067.1"/>
</dbReference>
<dbReference type="AlphaFoldDB" id="A0A9X4AX87"/>
<gene>
    <name evidence="2" type="ORF">KEG57_47435</name>
</gene>
<sequence length="225" mass="24461">MNDMHSSQSSKYLGRLKRAASTLLIAAMPVLGLGVVAGCAWTPTNLRVDPAFTSKELVTGRIAIMPVKFDTTHVGPRERSLVVAQFIRATRQNRQDIPIVSNAEHDQALQGALQEEAKYLRVYEEGGTDPSRLAELKTSLNARYFVLARLHYEQVVHGAGSMGGNAVESTLSGKVSIVDTTSGAIVWEGEFSSTRSGVDTQVDPHPSAHGLPFFSTFVRAWPKQP</sequence>
<keyword evidence="3" id="KW-1185">Reference proteome</keyword>
<proteinExistence type="predicted"/>
<keyword evidence="1" id="KW-0472">Membrane</keyword>
<comment type="caution">
    <text evidence="2">The sequence shown here is derived from an EMBL/GenBank/DDBJ whole genome shotgun (WGS) entry which is preliminary data.</text>
</comment>
<name>A0A9X4AX87_9BACT</name>
<accession>A0A9X4AX87</accession>
<evidence type="ECO:0000256" key="1">
    <source>
        <dbReference type="SAM" id="Phobius"/>
    </source>
</evidence>
<dbReference type="EMBL" id="JAGTJJ010000067">
    <property type="protein sequence ID" value="MDC3988193.1"/>
    <property type="molecule type" value="Genomic_DNA"/>
</dbReference>
<feature type="transmembrane region" description="Helical" evidence="1">
    <location>
        <begin position="21"/>
        <end position="43"/>
    </location>
</feature>